<proteinExistence type="inferred from homology"/>
<dbReference type="SUPFAM" id="SSF55469">
    <property type="entry name" value="FMN-dependent nitroreductase-like"/>
    <property type="match status" value="1"/>
</dbReference>
<dbReference type="GO" id="GO:0016491">
    <property type="term" value="F:oxidoreductase activity"/>
    <property type="evidence" value="ECO:0007669"/>
    <property type="project" value="UniProtKB-KW"/>
</dbReference>
<feature type="compositionally biased region" description="Basic and acidic residues" evidence="3">
    <location>
        <begin position="141"/>
        <end position="164"/>
    </location>
</feature>
<feature type="region of interest" description="Disordered" evidence="3">
    <location>
        <begin position="141"/>
        <end position="225"/>
    </location>
</feature>
<organism evidence="5 6">
    <name type="scientific">Micromonospora deserti</name>
    <dbReference type="NCBI Taxonomy" id="2070366"/>
    <lineage>
        <taxon>Bacteria</taxon>
        <taxon>Bacillati</taxon>
        <taxon>Actinomycetota</taxon>
        <taxon>Actinomycetes</taxon>
        <taxon>Micromonosporales</taxon>
        <taxon>Micromonosporaceae</taxon>
        <taxon>Micromonospora</taxon>
    </lineage>
</organism>
<name>A0A2W2CI01_9ACTN</name>
<dbReference type="EMBL" id="POUB01000094">
    <property type="protein sequence ID" value="PZF97520.1"/>
    <property type="molecule type" value="Genomic_DNA"/>
</dbReference>
<evidence type="ECO:0000256" key="3">
    <source>
        <dbReference type="SAM" id="MobiDB-lite"/>
    </source>
</evidence>
<evidence type="ECO:0000256" key="2">
    <source>
        <dbReference type="ARBA" id="ARBA00023002"/>
    </source>
</evidence>
<reference evidence="5 6" key="1">
    <citation type="submission" date="2018-01" db="EMBL/GenBank/DDBJ databases">
        <title>Draft genome sequence of Salinispora sp. 13K206.</title>
        <authorList>
            <person name="Sahin N."/>
            <person name="Saygin H."/>
            <person name="Ay H."/>
        </authorList>
    </citation>
    <scope>NUCLEOTIDE SEQUENCE [LARGE SCALE GENOMIC DNA]</scope>
    <source>
        <strain evidence="5 6">13K206</strain>
    </source>
</reference>
<evidence type="ECO:0000259" key="4">
    <source>
        <dbReference type="Pfam" id="PF00881"/>
    </source>
</evidence>
<evidence type="ECO:0000313" key="5">
    <source>
        <dbReference type="EMBL" id="PZF97520.1"/>
    </source>
</evidence>
<dbReference type="InterPro" id="IPR029479">
    <property type="entry name" value="Nitroreductase"/>
</dbReference>
<dbReference type="Pfam" id="PF00881">
    <property type="entry name" value="Nitroreductase"/>
    <property type="match status" value="1"/>
</dbReference>
<dbReference type="OrthoDB" id="9802510at2"/>
<comment type="similarity">
    <text evidence="1">Belongs to the nitroreductase family.</text>
</comment>
<feature type="region of interest" description="Disordered" evidence="3">
    <location>
        <begin position="243"/>
        <end position="276"/>
    </location>
</feature>
<gene>
    <name evidence="5" type="ORF">C1I99_15395</name>
</gene>
<dbReference type="InterPro" id="IPR000415">
    <property type="entry name" value="Nitroreductase-like"/>
</dbReference>
<dbReference type="Gene3D" id="3.40.109.10">
    <property type="entry name" value="NADH Oxidase"/>
    <property type="match status" value="1"/>
</dbReference>
<evidence type="ECO:0000256" key="1">
    <source>
        <dbReference type="ARBA" id="ARBA00007118"/>
    </source>
</evidence>
<sequence length="276" mass="30419">MADLTSLLAFRWSPRSFDPTAELTPAEASALLEAARWAPSAGNGQPWRFALGHRDDDTWKRILVNLPERDQRWAARASALLLAAHLRPDAEPARYAAYDLGQAVAHLTVQATALGLHVRQVLDLDRAGLVEAALLADGRRVVPHRDPGERRQQYRPGHGRDEQPARPPPGRRRLVGTGRRGVPRVDDTAHPLIVSRGGGPPAAASPPRRPLVFPEPPSRRRPNRGRPLALWVQLLSLQRRQLHPKECERTATRGPPLADEDAGHAAVRAWVRPGPP</sequence>
<keyword evidence="6" id="KW-1185">Reference proteome</keyword>
<accession>A0A2W2CI01</accession>
<comment type="caution">
    <text evidence="5">The sequence shown here is derived from an EMBL/GenBank/DDBJ whole genome shotgun (WGS) entry which is preliminary data.</text>
</comment>
<dbReference type="PANTHER" id="PTHR43673:SF10">
    <property type="entry name" value="NADH DEHYDROGENASE_NAD(P)H NITROREDUCTASE XCC3605-RELATED"/>
    <property type="match status" value="1"/>
</dbReference>
<dbReference type="PANTHER" id="PTHR43673">
    <property type="entry name" value="NAD(P)H NITROREDUCTASE YDGI-RELATED"/>
    <property type="match status" value="1"/>
</dbReference>
<feature type="domain" description="Nitroreductase" evidence="4">
    <location>
        <begin position="9"/>
        <end position="55"/>
    </location>
</feature>
<dbReference type="AlphaFoldDB" id="A0A2W2CI01"/>
<evidence type="ECO:0000313" key="6">
    <source>
        <dbReference type="Proteomes" id="UP000248749"/>
    </source>
</evidence>
<dbReference type="Proteomes" id="UP000248749">
    <property type="component" value="Unassembled WGS sequence"/>
</dbReference>
<keyword evidence="2" id="KW-0560">Oxidoreductase</keyword>
<feature type="compositionally biased region" description="Pro residues" evidence="3">
    <location>
        <begin position="203"/>
        <end position="216"/>
    </location>
</feature>
<protein>
    <recommendedName>
        <fullName evidence="4">Nitroreductase domain-containing protein</fullName>
    </recommendedName>
</protein>